<dbReference type="PANTHER" id="PTHR43611">
    <property type="entry name" value="ALPHA-D-GLUCOSE 1-PHOSPHATE PHOSPHATASE"/>
    <property type="match status" value="1"/>
</dbReference>
<dbReference type="EMBL" id="FUKQ01000047">
    <property type="protein sequence ID" value="SJN41529.1"/>
    <property type="molecule type" value="Genomic_DNA"/>
</dbReference>
<proteinExistence type="predicted"/>
<dbReference type="InterPro" id="IPR006439">
    <property type="entry name" value="HAD-SF_hydro_IA"/>
</dbReference>
<dbReference type="InterPro" id="IPR036412">
    <property type="entry name" value="HAD-like_sf"/>
</dbReference>
<keyword evidence="1" id="KW-0378">Hydrolase</keyword>
<dbReference type="NCBIfam" id="TIGR01509">
    <property type="entry name" value="HAD-SF-IA-v3"/>
    <property type="match status" value="1"/>
</dbReference>
<accession>A0A1R4KB44</accession>
<reference evidence="1 2" key="1">
    <citation type="submission" date="2017-02" db="EMBL/GenBank/DDBJ databases">
        <authorList>
            <person name="Peterson S.W."/>
        </authorList>
    </citation>
    <scope>NUCLEOTIDE SEQUENCE [LARGE SCALE GENOMIC DNA]</scope>
    <source>
        <strain evidence="1 2">LSP_Lj1</strain>
    </source>
</reference>
<dbReference type="Gene3D" id="3.40.50.1000">
    <property type="entry name" value="HAD superfamily/HAD-like"/>
    <property type="match status" value="1"/>
</dbReference>
<organism evidence="1 2">
    <name type="scientific">Luteococcus japonicus LSP_Lj1</name>
    <dbReference type="NCBI Taxonomy" id="1255658"/>
    <lineage>
        <taxon>Bacteria</taxon>
        <taxon>Bacillati</taxon>
        <taxon>Actinomycetota</taxon>
        <taxon>Actinomycetes</taxon>
        <taxon>Propionibacteriales</taxon>
        <taxon>Propionibacteriaceae</taxon>
        <taxon>Luteococcus</taxon>
    </lineage>
</organism>
<dbReference type="RefSeq" id="WP_094765525.1">
    <property type="nucleotide sequence ID" value="NZ_FUKQ01000047.1"/>
</dbReference>
<evidence type="ECO:0000313" key="1">
    <source>
        <dbReference type="EMBL" id="SJN41529.1"/>
    </source>
</evidence>
<protein>
    <submittedName>
        <fullName evidence="1">HAD-superfamily hydrolase subfamily IA, variant 3</fullName>
    </submittedName>
</protein>
<dbReference type="GO" id="GO:0016787">
    <property type="term" value="F:hydrolase activity"/>
    <property type="evidence" value="ECO:0007669"/>
    <property type="project" value="UniProtKB-KW"/>
</dbReference>
<dbReference type="Pfam" id="PF00702">
    <property type="entry name" value="Hydrolase"/>
    <property type="match status" value="1"/>
</dbReference>
<dbReference type="Proteomes" id="UP000188342">
    <property type="component" value="Unassembled WGS sequence"/>
</dbReference>
<dbReference type="PANTHER" id="PTHR43611:SF3">
    <property type="entry name" value="FLAVIN MONONUCLEOTIDE HYDROLASE 1, CHLOROPLATIC"/>
    <property type="match status" value="1"/>
</dbReference>
<name>A0A1R4KB44_9ACTN</name>
<dbReference type="STRING" id="1255658.FM114_12830"/>
<dbReference type="InterPro" id="IPR023214">
    <property type="entry name" value="HAD_sf"/>
</dbReference>
<dbReference type="PRINTS" id="PR00413">
    <property type="entry name" value="HADHALOGNASE"/>
</dbReference>
<keyword evidence="2" id="KW-1185">Reference proteome</keyword>
<dbReference type="OrthoDB" id="9795007at2"/>
<dbReference type="SUPFAM" id="SSF56784">
    <property type="entry name" value="HAD-like"/>
    <property type="match status" value="1"/>
</dbReference>
<gene>
    <name evidence="1" type="ORF">FM114_12830</name>
</gene>
<evidence type="ECO:0000313" key="2">
    <source>
        <dbReference type="Proteomes" id="UP000188342"/>
    </source>
</evidence>
<dbReference type="AlphaFoldDB" id="A0A1R4KB44"/>
<sequence>MQRIIVDLGGVLVHETTQVRDAAKLLGVAPHEITRRYWSERDAWDRGDDDLTYWGAVAQGAGITIDAAIADHLARQDAKLWTTLRPTALDLLVDLAMSPHEVWVLSNAASCFERSIAESDWGELVNGWFVSGKLGMAKPEAAIYEHVEQALGCSPDELWFVDDKPQNLEVPQGRGWHTHLWQDDADTRSWLVESGALEP</sequence>